<evidence type="ECO:0000256" key="1">
    <source>
        <dbReference type="ARBA" id="ARBA00004173"/>
    </source>
</evidence>
<dbReference type="InterPro" id="IPR006145">
    <property type="entry name" value="PsdUridine_synth_RsuA/RluA"/>
</dbReference>
<evidence type="ECO:0000256" key="5">
    <source>
        <dbReference type="ARBA" id="ARBA00023235"/>
    </source>
</evidence>
<dbReference type="RefSeq" id="XP_020102933.1">
    <property type="nucleotide sequence ID" value="XM_020247344.1"/>
</dbReference>
<dbReference type="CDD" id="cd02869">
    <property type="entry name" value="PseudoU_synth_RluA_like"/>
    <property type="match status" value="1"/>
</dbReference>
<comment type="similarity">
    <text evidence="2">Belongs to the pseudouridine synthase RluA family.</text>
</comment>
<proteinExistence type="inferred from homology"/>
<evidence type="ECO:0000313" key="8">
    <source>
        <dbReference type="RefSeq" id="XP_020102933.1"/>
    </source>
</evidence>
<dbReference type="SUPFAM" id="SSF55120">
    <property type="entry name" value="Pseudouridine synthase"/>
    <property type="match status" value="1"/>
</dbReference>
<dbReference type="OrthoDB" id="428658at2759"/>
<dbReference type="GO" id="GO:0003723">
    <property type="term" value="F:RNA binding"/>
    <property type="evidence" value="ECO:0007669"/>
    <property type="project" value="UniProtKB-KW"/>
</dbReference>
<evidence type="ECO:0000313" key="7">
    <source>
        <dbReference type="Proteomes" id="UP000515123"/>
    </source>
</evidence>
<keyword evidence="4" id="KW-0496">Mitochondrion</keyword>
<name>A0A6P5GAQ8_ANACO</name>
<keyword evidence="3" id="KW-0694">RNA-binding</keyword>
<dbReference type="GeneID" id="109720317"/>
<dbReference type="PANTHER" id="PTHR21600:SF81">
    <property type="entry name" value="21S RRNA PSEUDOURIDINE(2819) SYNTHASE"/>
    <property type="match status" value="1"/>
</dbReference>
<dbReference type="Gene3D" id="3.30.2350.10">
    <property type="entry name" value="Pseudouridine synthase"/>
    <property type="match status" value="1"/>
</dbReference>
<evidence type="ECO:0000256" key="2">
    <source>
        <dbReference type="ARBA" id="ARBA00010876"/>
    </source>
</evidence>
<keyword evidence="7" id="KW-1185">Reference proteome</keyword>
<dbReference type="GO" id="GO:0009982">
    <property type="term" value="F:pseudouridine synthase activity"/>
    <property type="evidence" value="ECO:0007669"/>
    <property type="project" value="InterPro"/>
</dbReference>
<evidence type="ECO:0000259" key="6">
    <source>
        <dbReference type="Pfam" id="PF00849"/>
    </source>
</evidence>
<dbReference type="InterPro" id="IPR050188">
    <property type="entry name" value="RluA_PseudoU_synthase"/>
</dbReference>
<organism evidence="7 8">
    <name type="scientific">Ananas comosus</name>
    <name type="common">Pineapple</name>
    <name type="synonym">Ananas ananas</name>
    <dbReference type="NCBI Taxonomy" id="4615"/>
    <lineage>
        <taxon>Eukaryota</taxon>
        <taxon>Viridiplantae</taxon>
        <taxon>Streptophyta</taxon>
        <taxon>Embryophyta</taxon>
        <taxon>Tracheophyta</taxon>
        <taxon>Spermatophyta</taxon>
        <taxon>Magnoliopsida</taxon>
        <taxon>Liliopsida</taxon>
        <taxon>Poales</taxon>
        <taxon>Bromeliaceae</taxon>
        <taxon>Bromelioideae</taxon>
        <taxon>Ananas</taxon>
    </lineage>
</organism>
<comment type="subcellular location">
    <subcellularLocation>
        <location evidence="1">Mitochondrion</location>
    </subcellularLocation>
</comment>
<reference evidence="7" key="1">
    <citation type="journal article" date="2015" name="Nat. Genet.">
        <title>The pineapple genome and the evolution of CAM photosynthesis.</title>
        <authorList>
            <person name="Ming R."/>
            <person name="VanBuren R."/>
            <person name="Wai C.M."/>
            <person name="Tang H."/>
            <person name="Schatz M.C."/>
            <person name="Bowers J.E."/>
            <person name="Lyons E."/>
            <person name="Wang M.L."/>
            <person name="Chen J."/>
            <person name="Biggers E."/>
            <person name="Zhang J."/>
            <person name="Huang L."/>
            <person name="Zhang L."/>
            <person name="Miao W."/>
            <person name="Zhang J."/>
            <person name="Ye Z."/>
            <person name="Miao C."/>
            <person name="Lin Z."/>
            <person name="Wang H."/>
            <person name="Zhou H."/>
            <person name="Yim W.C."/>
            <person name="Priest H.D."/>
            <person name="Zheng C."/>
            <person name="Woodhouse M."/>
            <person name="Edger P.P."/>
            <person name="Guyot R."/>
            <person name="Guo H.B."/>
            <person name="Guo H."/>
            <person name="Zheng G."/>
            <person name="Singh R."/>
            <person name="Sharma A."/>
            <person name="Min X."/>
            <person name="Zheng Y."/>
            <person name="Lee H."/>
            <person name="Gurtowski J."/>
            <person name="Sedlazeck F.J."/>
            <person name="Harkess A."/>
            <person name="McKain M.R."/>
            <person name="Liao Z."/>
            <person name="Fang J."/>
            <person name="Liu J."/>
            <person name="Zhang X."/>
            <person name="Zhang Q."/>
            <person name="Hu W."/>
            <person name="Qin Y."/>
            <person name="Wang K."/>
            <person name="Chen L.Y."/>
            <person name="Shirley N."/>
            <person name="Lin Y.R."/>
            <person name="Liu L.Y."/>
            <person name="Hernandez A.G."/>
            <person name="Wright C.L."/>
            <person name="Bulone V."/>
            <person name="Tuskan G.A."/>
            <person name="Heath K."/>
            <person name="Zee F."/>
            <person name="Moore P.H."/>
            <person name="Sunkar R."/>
            <person name="Leebens-Mack J.H."/>
            <person name="Mockler T."/>
            <person name="Bennetzen J.L."/>
            <person name="Freeling M."/>
            <person name="Sankoff D."/>
            <person name="Paterson A.H."/>
            <person name="Zhu X."/>
            <person name="Yang X."/>
            <person name="Smith J.A."/>
            <person name="Cushman J.C."/>
            <person name="Paull R.E."/>
            <person name="Yu Q."/>
        </authorList>
    </citation>
    <scope>NUCLEOTIDE SEQUENCE [LARGE SCALE GENOMIC DNA]</scope>
    <source>
        <strain evidence="7">cv. F153</strain>
    </source>
</reference>
<keyword evidence="5" id="KW-0413">Isomerase</keyword>
<reference evidence="8" key="2">
    <citation type="submission" date="2025-08" db="UniProtKB">
        <authorList>
            <consortium name="RefSeq"/>
        </authorList>
    </citation>
    <scope>IDENTIFICATION</scope>
    <source>
        <tissue evidence="8">Leaf</tissue>
    </source>
</reference>
<protein>
    <submittedName>
        <fullName evidence="8">RNA pseudouridine synthase 4, mitochondrial-like isoform X1</fullName>
    </submittedName>
</protein>
<evidence type="ECO:0000256" key="3">
    <source>
        <dbReference type="ARBA" id="ARBA00022884"/>
    </source>
</evidence>
<dbReference type="AlphaFoldDB" id="A0A6P5GAQ8"/>
<dbReference type="GO" id="GO:0005739">
    <property type="term" value="C:mitochondrion"/>
    <property type="evidence" value="ECO:0007669"/>
    <property type="project" value="UniProtKB-SubCell"/>
</dbReference>
<dbReference type="InterPro" id="IPR020103">
    <property type="entry name" value="PsdUridine_synth_cat_dom_sf"/>
</dbReference>
<accession>A0A6P5GAQ8</accession>
<dbReference type="PANTHER" id="PTHR21600">
    <property type="entry name" value="MITOCHONDRIAL RNA PSEUDOURIDINE SYNTHASE"/>
    <property type="match status" value="1"/>
</dbReference>
<dbReference type="Proteomes" id="UP000515123">
    <property type="component" value="Linkage group 14"/>
</dbReference>
<evidence type="ECO:0000256" key="4">
    <source>
        <dbReference type="ARBA" id="ARBA00023128"/>
    </source>
</evidence>
<dbReference type="Pfam" id="PF00849">
    <property type="entry name" value="PseudoU_synth_2"/>
    <property type="match status" value="1"/>
</dbReference>
<sequence>MAADLLPLSSPRRVLLQARLYLYRRSLSTNLASPPDDSPTKDEEEIKEGRGVEKGRWLALPPFAAPPVDPSSLAKKMMFCGGGYPAGCSGDDYTTTALKWVRRCCPDLPATLVHKLFRLRQEVMCIHRHVSVPRVGAEAYLCSTVPGRQQHAPVPRHFNSCFHESWHHKVRKNVASSTISYMDSHAEKMQSKRVSAKNAMMPGDVILLPATVQKSIVGKFDDASGEDDMKYMRSIELYRDTTIIVLNKPPSMPVQGGIGIKYSIDALASISLKYEYAESPRLVSLKLDRDSSGVLVLARNQFCASILHSLFREKTTGASFNDIKSASRVLQRKYLALVIGIPRHSKGLISAPLAKVIQEDGKAERITIADDMKSASAQHALTEYKVIESFPHGYTWLELCPLTGRKHQLRVHCAEVLRTPIVGDYKYGWKSHRRWKPVPFPPTIDVEKFPRNKLPFGLKSGGGSIAEKQPWLHLHCKQMTLPNISAALEHPQSLNDDDRHLSKLEKLSFVAPLPTHMQQSWDILSS</sequence>
<dbReference type="GO" id="GO:0000455">
    <property type="term" value="P:enzyme-directed rRNA pseudouridine synthesis"/>
    <property type="evidence" value="ECO:0007669"/>
    <property type="project" value="TreeGrafter"/>
</dbReference>
<gene>
    <name evidence="8" type="primary">LOC109720317</name>
</gene>
<feature type="domain" description="Pseudouridine synthase RsuA/RluA-like" evidence="6">
    <location>
        <begin position="243"/>
        <end position="414"/>
    </location>
</feature>